<evidence type="ECO:0000256" key="3">
    <source>
        <dbReference type="ARBA" id="ARBA00022729"/>
    </source>
</evidence>
<evidence type="ECO:0000256" key="1">
    <source>
        <dbReference type="ARBA" id="ARBA00004479"/>
    </source>
</evidence>
<dbReference type="InterPro" id="IPR013783">
    <property type="entry name" value="Ig-like_fold"/>
</dbReference>
<evidence type="ECO:0000256" key="9">
    <source>
        <dbReference type="SAM" id="MobiDB-lite"/>
    </source>
</evidence>
<proteinExistence type="predicted"/>
<evidence type="ECO:0000256" key="2">
    <source>
        <dbReference type="ARBA" id="ARBA00022692"/>
    </source>
</evidence>
<dbReference type="InterPro" id="IPR003531">
    <property type="entry name" value="Hempt_rcpt_S_F1_CS"/>
</dbReference>
<feature type="region of interest" description="Disordered" evidence="9">
    <location>
        <begin position="567"/>
        <end position="596"/>
    </location>
</feature>
<name>A0ABM5GET2_9SAUR</name>
<feature type="compositionally biased region" description="Basic and acidic residues" evidence="9">
    <location>
        <begin position="665"/>
        <end position="674"/>
    </location>
</feature>
<feature type="chain" id="PRO_5047119244" evidence="11">
    <location>
        <begin position="20"/>
        <end position="869"/>
    </location>
</feature>
<evidence type="ECO:0000256" key="8">
    <source>
        <dbReference type="ARBA" id="ARBA00023180"/>
    </source>
</evidence>
<feature type="compositionally biased region" description="Polar residues" evidence="9">
    <location>
        <begin position="567"/>
        <end position="592"/>
    </location>
</feature>
<gene>
    <name evidence="14" type="primary">CSF2RB</name>
</gene>
<keyword evidence="2 10" id="KW-0812">Transmembrane</keyword>
<dbReference type="Proteomes" id="UP001652642">
    <property type="component" value="Chromosome 5"/>
</dbReference>
<evidence type="ECO:0000259" key="12">
    <source>
        <dbReference type="PROSITE" id="PS50853"/>
    </source>
</evidence>
<organism evidence="13 14">
    <name type="scientific">Pogona vitticeps</name>
    <name type="common">central bearded dragon</name>
    <dbReference type="NCBI Taxonomy" id="103695"/>
    <lineage>
        <taxon>Eukaryota</taxon>
        <taxon>Metazoa</taxon>
        <taxon>Chordata</taxon>
        <taxon>Craniata</taxon>
        <taxon>Vertebrata</taxon>
        <taxon>Euteleostomi</taxon>
        <taxon>Lepidosauria</taxon>
        <taxon>Squamata</taxon>
        <taxon>Bifurcata</taxon>
        <taxon>Unidentata</taxon>
        <taxon>Episquamata</taxon>
        <taxon>Toxicofera</taxon>
        <taxon>Iguania</taxon>
        <taxon>Acrodonta</taxon>
        <taxon>Agamidae</taxon>
        <taxon>Amphibolurinae</taxon>
        <taxon>Pogona</taxon>
    </lineage>
</organism>
<evidence type="ECO:0000256" key="5">
    <source>
        <dbReference type="ARBA" id="ARBA00023136"/>
    </source>
</evidence>
<dbReference type="PANTHER" id="PTHR23037:SF22">
    <property type="entry name" value="CYTOKINE RECEPTOR COMMON SUBUNIT BETA"/>
    <property type="match status" value="1"/>
</dbReference>
<keyword evidence="6" id="KW-1015">Disulfide bond</keyword>
<keyword evidence="7 14" id="KW-0675">Receptor</keyword>
<keyword evidence="13" id="KW-1185">Reference proteome</keyword>
<feature type="region of interest" description="Disordered" evidence="9">
    <location>
        <begin position="847"/>
        <end position="869"/>
    </location>
</feature>
<sequence>MRSWKVVLTLSLIFYTTIAREGPLSKNLNCSTDYDSFTACTWFEHQEAKDLLNMSLLHKNDHLNLTKLACTSQKVGSLIRWDCCRNQTIFNIKVKNTFIFKPEQKLEVQKNISLFADVQPPPPQKLSINVTEEGDFLLAWEAGDGANRSFWLEGVLDFEVAYKRIWETWKESSSFWVSNASHILLQHDRLVPGNTYVARVRSKPSQDSHLSGHVSDWSPVVTWNTQPGEIEAQPKNLHCRFNGIDRLKCSWEVRKEVTSSVLFALFYKDNPESKEEEECFPVHEKKISLSHLGSSPEHVLQSCEINVTNPQRQSQYLVTVRPKQEEKVVEAAKQIKVNPPYKLSVTTLNSQAYKLEWQAKKTLHIPQMYQISYWKSGSPLEAKYVNVSKGDQWFIFTTNVLELGTSYTARVRAKVHGSYEGPWSEWSMEFHWTTDKSFLSWVIPLIAVISIILMMVGMYCGHEYLQRKKKEWESRIPTPPKTFLLPNFFQKVELLDGSEGDSNSSILELEGTGYTKILHRESLATHSASLQDELGETEQFSISSQKGDKEIPSAGKVGQFLAQTITDNRPASSPKAQTFGSDGPNFSSQPESFPSDICQDREAASSQLKGISMWLENVGLPHCLASQQPPVEKGKGMPSSFSAIHEYEEEKQLPSARQKGSQSSKLEKEGNNGREVQHVAGTNSPCQNGCLNYIAIEHLSISCDMDYLLPVPAVASKERRSTCDSMATGTPETIEDLSSLEMPEKKPETVLPAHSQSLAVLSAASHQIFDDYVTGLPAPPGLSSKEGIPFSIDEPKHDKDFLIFHPDNHSPIFLSQVGDYCFFPGSKPIKEACKSRGGTVGYQLSEANQKGEKFPSEDWSMLQSPHHSC</sequence>
<dbReference type="Pfam" id="PF00041">
    <property type="entry name" value="fn3"/>
    <property type="match status" value="1"/>
</dbReference>
<dbReference type="InterPro" id="IPR036116">
    <property type="entry name" value="FN3_sf"/>
</dbReference>
<evidence type="ECO:0000256" key="7">
    <source>
        <dbReference type="ARBA" id="ARBA00023170"/>
    </source>
</evidence>
<dbReference type="PROSITE" id="PS50853">
    <property type="entry name" value="FN3"/>
    <property type="match status" value="2"/>
</dbReference>
<dbReference type="Pfam" id="PF21460">
    <property type="entry name" value="IL3Rb_N"/>
    <property type="match status" value="1"/>
</dbReference>
<dbReference type="RefSeq" id="XP_072856167.1">
    <property type="nucleotide sequence ID" value="XM_073000066.1"/>
</dbReference>
<feature type="domain" description="Fibronectin type-III" evidence="12">
    <location>
        <begin position="122"/>
        <end position="228"/>
    </location>
</feature>
<feature type="region of interest" description="Disordered" evidence="9">
    <location>
        <begin position="720"/>
        <end position="740"/>
    </location>
</feature>
<keyword evidence="4 10" id="KW-1133">Transmembrane helix</keyword>
<evidence type="ECO:0000313" key="14">
    <source>
        <dbReference type="RefSeq" id="XP_072856167.1"/>
    </source>
</evidence>
<keyword evidence="8" id="KW-0325">Glycoprotein</keyword>
<keyword evidence="3 11" id="KW-0732">Signal</keyword>
<dbReference type="PANTHER" id="PTHR23037">
    <property type="entry name" value="CYTOKINE RECEPTOR"/>
    <property type="match status" value="1"/>
</dbReference>
<accession>A0ABM5GET2</accession>
<evidence type="ECO:0000256" key="6">
    <source>
        <dbReference type="ARBA" id="ARBA00023157"/>
    </source>
</evidence>
<dbReference type="CDD" id="cd00063">
    <property type="entry name" value="FN3"/>
    <property type="match status" value="2"/>
</dbReference>
<dbReference type="SUPFAM" id="SSF49265">
    <property type="entry name" value="Fibronectin type III"/>
    <property type="match status" value="4"/>
</dbReference>
<dbReference type="GeneID" id="110075971"/>
<comment type="subcellular location">
    <subcellularLocation>
        <location evidence="1">Membrane</location>
        <topology evidence="1">Single-pass type I membrane protein</topology>
    </subcellularLocation>
</comment>
<feature type="signal peptide" evidence="11">
    <location>
        <begin position="1"/>
        <end position="19"/>
    </location>
</feature>
<protein>
    <submittedName>
        <fullName evidence="14">Cytokine receptor common subunit beta isoform X1</fullName>
    </submittedName>
</protein>
<evidence type="ECO:0000256" key="11">
    <source>
        <dbReference type="SAM" id="SignalP"/>
    </source>
</evidence>
<feature type="region of interest" description="Disordered" evidence="9">
    <location>
        <begin position="648"/>
        <end position="674"/>
    </location>
</feature>
<evidence type="ECO:0000256" key="10">
    <source>
        <dbReference type="SAM" id="Phobius"/>
    </source>
</evidence>
<evidence type="ECO:0000313" key="13">
    <source>
        <dbReference type="Proteomes" id="UP001652642"/>
    </source>
</evidence>
<reference evidence="14" key="1">
    <citation type="submission" date="2025-08" db="UniProtKB">
        <authorList>
            <consortium name="RefSeq"/>
        </authorList>
    </citation>
    <scope>IDENTIFICATION</scope>
</reference>
<dbReference type="Gene3D" id="2.60.40.10">
    <property type="entry name" value="Immunoglobulins"/>
    <property type="match status" value="4"/>
</dbReference>
<dbReference type="InterPro" id="IPR048668">
    <property type="entry name" value="IL3RB_N"/>
</dbReference>
<feature type="domain" description="Fibronectin type-III" evidence="12">
    <location>
        <begin position="339"/>
        <end position="436"/>
    </location>
</feature>
<keyword evidence="5 10" id="KW-0472">Membrane</keyword>
<dbReference type="SMART" id="SM00060">
    <property type="entry name" value="FN3"/>
    <property type="match status" value="2"/>
</dbReference>
<evidence type="ECO:0000256" key="4">
    <source>
        <dbReference type="ARBA" id="ARBA00022989"/>
    </source>
</evidence>
<dbReference type="PROSITE" id="PS01355">
    <property type="entry name" value="HEMATOPO_REC_S_F1"/>
    <property type="match status" value="1"/>
</dbReference>
<dbReference type="InterPro" id="IPR003961">
    <property type="entry name" value="FN3_dom"/>
</dbReference>
<feature type="transmembrane region" description="Helical" evidence="10">
    <location>
        <begin position="438"/>
        <end position="460"/>
    </location>
</feature>